<reference evidence="2" key="1">
    <citation type="submission" date="2020-10" db="EMBL/GenBank/DDBJ databases">
        <authorList>
            <person name="Gilroy R."/>
        </authorList>
    </citation>
    <scope>NUCLEOTIDE SEQUENCE</scope>
    <source>
        <strain evidence="2">17213</strain>
    </source>
</reference>
<dbReference type="GO" id="GO:0046654">
    <property type="term" value="P:tetrahydrofolate biosynthetic process"/>
    <property type="evidence" value="ECO:0007669"/>
    <property type="project" value="TreeGrafter"/>
</dbReference>
<dbReference type="GO" id="GO:0004156">
    <property type="term" value="F:dihydropteroate synthase activity"/>
    <property type="evidence" value="ECO:0007669"/>
    <property type="project" value="UniProtKB-EC"/>
</dbReference>
<gene>
    <name evidence="2" type="ORF">IAB19_01075</name>
</gene>
<dbReference type="PROSITE" id="PS50972">
    <property type="entry name" value="PTERIN_BINDING"/>
    <property type="match status" value="1"/>
</dbReference>
<dbReference type="InterPro" id="IPR011005">
    <property type="entry name" value="Dihydropteroate_synth-like_sf"/>
</dbReference>
<protein>
    <submittedName>
        <fullName evidence="2">Dihydropteroate synthase</fullName>
        <ecNumber evidence="2">2.5.1.15</ecNumber>
    </submittedName>
</protein>
<evidence type="ECO:0000313" key="2">
    <source>
        <dbReference type="EMBL" id="MBO8414959.1"/>
    </source>
</evidence>
<comment type="caution">
    <text evidence="2">The sequence shown here is derived from an EMBL/GenBank/DDBJ whole genome shotgun (WGS) entry which is preliminary data.</text>
</comment>
<proteinExistence type="predicted"/>
<dbReference type="PANTHER" id="PTHR20941">
    <property type="entry name" value="FOLATE SYNTHESIS PROTEINS"/>
    <property type="match status" value="1"/>
</dbReference>
<accession>A0A9D9DAS8</accession>
<reference evidence="2" key="2">
    <citation type="journal article" date="2021" name="PeerJ">
        <title>Extensive microbial diversity within the chicken gut microbiome revealed by metagenomics and culture.</title>
        <authorList>
            <person name="Gilroy R."/>
            <person name="Ravi A."/>
            <person name="Getino M."/>
            <person name="Pursley I."/>
            <person name="Horton D.L."/>
            <person name="Alikhan N.F."/>
            <person name="Baker D."/>
            <person name="Gharbi K."/>
            <person name="Hall N."/>
            <person name="Watson M."/>
            <person name="Adriaenssens E.M."/>
            <person name="Foster-Nyarko E."/>
            <person name="Jarju S."/>
            <person name="Secka A."/>
            <person name="Antonio M."/>
            <person name="Oren A."/>
            <person name="Chaudhuri R.R."/>
            <person name="La Ragione R."/>
            <person name="Hildebrand F."/>
            <person name="Pallen M.J."/>
        </authorList>
    </citation>
    <scope>NUCLEOTIDE SEQUENCE</scope>
    <source>
        <strain evidence="2">17213</strain>
    </source>
</reference>
<dbReference type="SUPFAM" id="SSF51717">
    <property type="entry name" value="Dihydropteroate synthetase-like"/>
    <property type="match status" value="1"/>
</dbReference>
<evidence type="ECO:0000313" key="3">
    <source>
        <dbReference type="Proteomes" id="UP000823631"/>
    </source>
</evidence>
<dbReference type="EMBL" id="JADINH010000017">
    <property type="protein sequence ID" value="MBO8414959.1"/>
    <property type="molecule type" value="Genomic_DNA"/>
</dbReference>
<dbReference type="Pfam" id="PF00809">
    <property type="entry name" value="Pterin_bind"/>
    <property type="match status" value="1"/>
</dbReference>
<dbReference type="AlphaFoldDB" id="A0A9D9DAS8"/>
<evidence type="ECO:0000259" key="1">
    <source>
        <dbReference type="PROSITE" id="PS50972"/>
    </source>
</evidence>
<dbReference type="Gene3D" id="3.20.20.20">
    <property type="entry name" value="Dihydropteroate synthase-like"/>
    <property type="match status" value="1"/>
</dbReference>
<feature type="domain" description="Pterin-binding" evidence="1">
    <location>
        <begin position="4"/>
        <end position="248"/>
    </location>
</feature>
<dbReference type="EC" id="2.5.1.15" evidence="2"/>
<dbReference type="Proteomes" id="UP000823631">
    <property type="component" value="Unassembled WGS sequence"/>
</dbReference>
<sequence>MKLKMREGVVDFSSPAVMGELDIKSFASAEAALQAAEEMQELGASFIEVGISIEDGYADKDEELKLIVPAVKAMSAELAAYIAVTTIHPEVMEAAVAAGADLIIDPNALRAAGAVETIARLQVPVCLVFDMHTIFEEKTDPAGLVSEFLYERIDACLNAGISRSRILIDPTVGRRAPVEFALKMMGRLNTFKSFALPVTISVPRLLPYKDPYCNEHVTVAAALAIFGVENGVSIIRTPKVEDITLAIDTWQACTRSARPFRLTKLIARRFLRKKDKNEI</sequence>
<dbReference type="InterPro" id="IPR000489">
    <property type="entry name" value="Pterin-binding_dom"/>
</dbReference>
<dbReference type="InterPro" id="IPR045031">
    <property type="entry name" value="DHP_synth-like"/>
</dbReference>
<dbReference type="GO" id="GO:0005829">
    <property type="term" value="C:cytosol"/>
    <property type="evidence" value="ECO:0007669"/>
    <property type="project" value="TreeGrafter"/>
</dbReference>
<name>A0A9D9DAS8_9GAMM</name>
<keyword evidence="2" id="KW-0808">Transferase</keyword>
<dbReference type="PANTHER" id="PTHR20941:SF1">
    <property type="entry name" value="FOLIC ACID SYNTHESIS PROTEIN FOL1"/>
    <property type="match status" value="1"/>
</dbReference>
<organism evidence="2 3">
    <name type="scientific">Candidatus Avisuccinivibrio stercorigallinarum</name>
    <dbReference type="NCBI Taxonomy" id="2840704"/>
    <lineage>
        <taxon>Bacteria</taxon>
        <taxon>Pseudomonadati</taxon>
        <taxon>Pseudomonadota</taxon>
        <taxon>Gammaproteobacteria</taxon>
        <taxon>Aeromonadales</taxon>
        <taxon>Succinivibrionaceae</taxon>
        <taxon>Succinivibrionaceae incertae sedis</taxon>
        <taxon>Candidatus Avisuccinivibrio</taxon>
    </lineage>
</organism>